<sequence>MGPARPDLSPTARILIEGRYIVIYEPMDYGIFVVAVVYGPRDVENWLV</sequence>
<dbReference type="AlphaFoldDB" id="A0AAE6BT46"/>
<evidence type="ECO:0000313" key="1">
    <source>
        <dbReference type="EMBL" id="QCM03803.1"/>
    </source>
</evidence>
<organism evidence="1 2">
    <name type="scientific">Agrobacterium tumefaciens</name>
    <dbReference type="NCBI Taxonomy" id="358"/>
    <lineage>
        <taxon>Bacteria</taxon>
        <taxon>Pseudomonadati</taxon>
        <taxon>Pseudomonadota</taxon>
        <taxon>Alphaproteobacteria</taxon>
        <taxon>Hyphomicrobiales</taxon>
        <taxon>Rhizobiaceae</taxon>
        <taxon>Rhizobium/Agrobacterium group</taxon>
        <taxon>Agrobacterium</taxon>
        <taxon>Agrobacterium tumefaciens complex</taxon>
    </lineage>
</organism>
<geneLocation type="plasmid" evidence="2">
    <name>patcfbp6624</name>
</geneLocation>
<protein>
    <submittedName>
        <fullName evidence="1">Type II toxin-antitoxin system RelE/ParE family toxin</fullName>
    </submittedName>
</protein>
<gene>
    <name evidence="1" type="ORF">CFBP6624_24800</name>
</gene>
<dbReference type="Gene3D" id="3.30.2310.20">
    <property type="entry name" value="RelE-like"/>
    <property type="match status" value="1"/>
</dbReference>
<dbReference type="InterPro" id="IPR035093">
    <property type="entry name" value="RelE/ParE_toxin_dom_sf"/>
</dbReference>
<reference evidence="1 2" key="1">
    <citation type="submission" date="2019-04" db="EMBL/GenBank/DDBJ databases">
        <title>Complete genome sequence of Agrobacterium tumefaciens CFBP6624.</title>
        <authorList>
            <person name="Haryono M."/>
            <person name="Lin Y.-C."/>
            <person name="Lai E.-M."/>
            <person name="Kuo C.-H."/>
        </authorList>
    </citation>
    <scope>NUCLEOTIDE SEQUENCE [LARGE SCALE GENOMIC DNA]</scope>
    <source>
        <strain evidence="1 2">CFBP6624</strain>
        <plasmid evidence="2">patcfbp6624</plasmid>
    </source>
</reference>
<proteinExistence type="predicted"/>
<evidence type="ECO:0000313" key="2">
    <source>
        <dbReference type="Proteomes" id="UP000298646"/>
    </source>
</evidence>
<dbReference type="Proteomes" id="UP000298646">
    <property type="component" value="Plasmid pAtCFBP6624"/>
</dbReference>
<dbReference type="EMBL" id="CP039909">
    <property type="protein sequence ID" value="QCM03803.1"/>
    <property type="molecule type" value="Genomic_DNA"/>
</dbReference>
<accession>A0AAE6BT46</accession>
<keyword evidence="1" id="KW-0614">Plasmid</keyword>
<name>A0AAE6BT46_AGRTU</name>